<accession>A0A3N4IWM3</accession>
<dbReference type="Gene3D" id="1.25.40.20">
    <property type="entry name" value="Ankyrin repeat-containing domain"/>
    <property type="match status" value="1"/>
</dbReference>
<dbReference type="EMBL" id="ML119651">
    <property type="protein sequence ID" value="RPA86024.1"/>
    <property type="molecule type" value="Genomic_DNA"/>
</dbReference>
<proteinExistence type="predicted"/>
<keyword evidence="2" id="KW-1185">Reference proteome</keyword>
<dbReference type="AlphaFoldDB" id="A0A3N4IWM3"/>
<reference evidence="1 2" key="1">
    <citation type="journal article" date="2018" name="Nat. Ecol. Evol.">
        <title>Pezizomycetes genomes reveal the molecular basis of ectomycorrhizal truffle lifestyle.</title>
        <authorList>
            <person name="Murat C."/>
            <person name="Payen T."/>
            <person name="Noel B."/>
            <person name="Kuo A."/>
            <person name="Morin E."/>
            <person name="Chen J."/>
            <person name="Kohler A."/>
            <person name="Krizsan K."/>
            <person name="Balestrini R."/>
            <person name="Da Silva C."/>
            <person name="Montanini B."/>
            <person name="Hainaut M."/>
            <person name="Levati E."/>
            <person name="Barry K.W."/>
            <person name="Belfiori B."/>
            <person name="Cichocki N."/>
            <person name="Clum A."/>
            <person name="Dockter R.B."/>
            <person name="Fauchery L."/>
            <person name="Guy J."/>
            <person name="Iotti M."/>
            <person name="Le Tacon F."/>
            <person name="Lindquist E.A."/>
            <person name="Lipzen A."/>
            <person name="Malagnac F."/>
            <person name="Mello A."/>
            <person name="Molinier V."/>
            <person name="Miyauchi S."/>
            <person name="Poulain J."/>
            <person name="Riccioni C."/>
            <person name="Rubini A."/>
            <person name="Sitrit Y."/>
            <person name="Splivallo R."/>
            <person name="Traeger S."/>
            <person name="Wang M."/>
            <person name="Zifcakova L."/>
            <person name="Wipf D."/>
            <person name="Zambonelli A."/>
            <person name="Paolocci F."/>
            <person name="Nowrousian M."/>
            <person name="Ottonello S."/>
            <person name="Baldrian P."/>
            <person name="Spatafora J.W."/>
            <person name="Henrissat B."/>
            <person name="Nagy L.G."/>
            <person name="Aury J.M."/>
            <person name="Wincker P."/>
            <person name="Grigoriev I.V."/>
            <person name="Bonfante P."/>
            <person name="Martin F.M."/>
        </authorList>
    </citation>
    <scope>NUCLEOTIDE SEQUENCE [LARGE SCALE GENOMIC DNA]</scope>
    <source>
        <strain evidence="1 2">RN42</strain>
    </source>
</reference>
<organism evidence="1 2">
    <name type="scientific">Ascobolus immersus RN42</name>
    <dbReference type="NCBI Taxonomy" id="1160509"/>
    <lineage>
        <taxon>Eukaryota</taxon>
        <taxon>Fungi</taxon>
        <taxon>Dikarya</taxon>
        <taxon>Ascomycota</taxon>
        <taxon>Pezizomycotina</taxon>
        <taxon>Pezizomycetes</taxon>
        <taxon>Pezizales</taxon>
        <taxon>Ascobolaceae</taxon>
        <taxon>Ascobolus</taxon>
    </lineage>
</organism>
<evidence type="ECO:0000313" key="2">
    <source>
        <dbReference type="Proteomes" id="UP000275078"/>
    </source>
</evidence>
<dbReference type="Proteomes" id="UP000275078">
    <property type="component" value="Unassembled WGS sequence"/>
</dbReference>
<dbReference type="SUPFAM" id="SSF48403">
    <property type="entry name" value="Ankyrin repeat"/>
    <property type="match status" value="1"/>
</dbReference>
<protein>
    <submittedName>
        <fullName evidence="1">Uncharacterized protein</fullName>
    </submittedName>
</protein>
<sequence length="624" mass="69541">MEAVHSAGTTSDTTGVSIPWGIVKMTELALSVFSLLDKVYICVDGLDTPTRDSWHGWNTEAICNWVEQICADARNVRFLIQVHPEALPLCEKILGGPGHMSKPIDSERESQKYFLYSNLGKKFQEVWDAPESVVALDPSPVSAFRLAQRLIERLITEYEAFIPAWREMPSEEFLLFQVDFAVFYSRTHYADAFNFLFLEPPQDSSFSLLSKMYRMALGRTLGSPMALKAIAFVCLNENSGREGLPSLTLATLLSISDSNEGDQIVEGDLIDTYEQKIASLMAGCHDLLQVEGSGESQSVIPVNATFQNFLHQELTTYLRGSSSTVNTGISTIATHQRTTVPNSLLRYLNMEEFWKDKFRLQSGADLRKFKKDYPAFSYVANEWGARVGYGQDSTVKLLKRLASRTEDTTSTPLYLVMRLTNWKSHKSDPIKPMTVLGVYKAVDDPIFTLSHAAASFASYDSLVMMMYNNLFNPNCRDSSGLLPIHYAIVSARQDQYDEILPTLTLILESSAAGLDSQHSDGFVALQFAFNREQLDVLELFFHRLGAREAEGQLKIIEKVLGELENGFYEAVLVMLIEKCSHFPSLWDAYAANSPVSLPTLPLDGGSSEFIQACKLAIGGSKTGQ</sequence>
<gene>
    <name evidence="1" type="ORF">BJ508DRAFT_159198</name>
</gene>
<evidence type="ECO:0000313" key="1">
    <source>
        <dbReference type="EMBL" id="RPA86024.1"/>
    </source>
</evidence>
<name>A0A3N4IWM3_ASCIM</name>
<dbReference type="InterPro" id="IPR036770">
    <property type="entry name" value="Ankyrin_rpt-contain_sf"/>
</dbReference>